<evidence type="ECO:0000256" key="4">
    <source>
        <dbReference type="ARBA" id="ARBA00023306"/>
    </source>
</evidence>
<sequence length="193" mass="21652">MRDSLPENEIAARIEAALYSAGRPLSVDELIKASGTNSKEKTLRVVNELVKKTKTTFKAIEIAQLEDGAYVFQLRPEYTPLVRRFAQHPLIPSAALKTLSYIAYEQPVTSKRLVQIRGSQVYSHIRILEQLQFVEHENLGRLKVYRTTPKFQNYFGITDLNAMKSKLVATTNKQSPPSPRAAAAGPPRSPEKS</sequence>
<dbReference type="PANTHER" id="PTHR34298:SF2">
    <property type="entry name" value="SEGREGATION AND CONDENSATION PROTEIN B"/>
    <property type="match status" value="1"/>
</dbReference>
<feature type="region of interest" description="Disordered" evidence="5">
    <location>
        <begin position="169"/>
        <end position="193"/>
    </location>
</feature>
<evidence type="ECO:0000313" key="7">
    <source>
        <dbReference type="Proteomes" id="UP000008037"/>
    </source>
</evidence>
<dbReference type="Pfam" id="PF04079">
    <property type="entry name" value="SMC_ScpB"/>
    <property type="match status" value="1"/>
</dbReference>
<keyword evidence="4" id="KW-0131">Cell cycle</keyword>
<keyword evidence="3" id="KW-0159">Chromosome partition</keyword>
<protein>
    <recommendedName>
        <fullName evidence="8">SMC-Scp complex subunit ScpB</fullName>
    </recommendedName>
</protein>
<dbReference type="Proteomes" id="UP000008037">
    <property type="component" value="Chromosome"/>
</dbReference>
<keyword evidence="1" id="KW-0963">Cytoplasm</keyword>
<dbReference type="GeneID" id="13797783"/>
<dbReference type="InterPro" id="IPR005234">
    <property type="entry name" value="ScpB_csome_segregation"/>
</dbReference>
<evidence type="ECO:0000256" key="2">
    <source>
        <dbReference type="ARBA" id="ARBA00022618"/>
    </source>
</evidence>
<dbReference type="NCBIfam" id="TIGR00281">
    <property type="entry name" value="SMC-Scp complex subunit ScpB"/>
    <property type="match status" value="1"/>
</dbReference>
<name>K0IHP3_NITGG</name>
<dbReference type="STRING" id="1237085.Ngar_c15240"/>
<evidence type="ECO:0000256" key="5">
    <source>
        <dbReference type="SAM" id="MobiDB-lite"/>
    </source>
</evidence>
<proteinExistence type="predicted"/>
<dbReference type="InterPro" id="IPR036388">
    <property type="entry name" value="WH-like_DNA-bd_sf"/>
</dbReference>
<dbReference type="KEGG" id="nga:Ngar_c15240"/>
<dbReference type="Gene3D" id="1.10.10.10">
    <property type="entry name" value="Winged helix-like DNA-binding domain superfamily/Winged helix DNA-binding domain"/>
    <property type="match status" value="2"/>
</dbReference>
<evidence type="ECO:0000256" key="3">
    <source>
        <dbReference type="ARBA" id="ARBA00022829"/>
    </source>
</evidence>
<evidence type="ECO:0008006" key="8">
    <source>
        <dbReference type="Google" id="ProtNLM"/>
    </source>
</evidence>
<reference evidence="6 7" key="1">
    <citation type="journal article" date="2012" name="Environ. Microbiol.">
        <title>The genome of the ammonia-oxidizing Candidatus Nitrososphaera gargensis: insights into metabolic versatility and environmental adaptations.</title>
        <authorList>
            <person name="Spang A."/>
            <person name="Poehlein A."/>
            <person name="Offre P."/>
            <person name="Zumbragel S."/>
            <person name="Haider S."/>
            <person name="Rychlik N."/>
            <person name="Nowka B."/>
            <person name="Schmeisser C."/>
            <person name="Lebedeva E.V."/>
            <person name="Rattei T."/>
            <person name="Bohm C."/>
            <person name="Schmid M."/>
            <person name="Galushko A."/>
            <person name="Hatzenpichler R."/>
            <person name="Weinmaier T."/>
            <person name="Daniel R."/>
            <person name="Schleper C."/>
            <person name="Spieck E."/>
            <person name="Streit W."/>
            <person name="Wagner M."/>
        </authorList>
    </citation>
    <scope>NUCLEOTIDE SEQUENCE [LARGE SCALE GENOMIC DNA]</scope>
    <source>
        <strain evidence="7">Ga9.2</strain>
    </source>
</reference>
<organism evidence="6 7">
    <name type="scientific">Nitrososphaera gargensis (strain Ga9.2)</name>
    <dbReference type="NCBI Taxonomy" id="1237085"/>
    <lineage>
        <taxon>Archaea</taxon>
        <taxon>Nitrososphaerota</taxon>
        <taxon>Nitrososphaeria</taxon>
        <taxon>Nitrososphaerales</taxon>
        <taxon>Nitrososphaeraceae</taxon>
        <taxon>Nitrososphaera</taxon>
    </lineage>
</organism>
<evidence type="ECO:0000313" key="6">
    <source>
        <dbReference type="EMBL" id="AFU58458.1"/>
    </source>
</evidence>
<dbReference type="BioCyc" id="CNIT1237085:G1324-1522-MONOMER"/>
<dbReference type="GO" id="GO:0051304">
    <property type="term" value="P:chromosome separation"/>
    <property type="evidence" value="ECO:0007669"/>
    <property type="project" value="InterPro"/>
</dbReference>
<dbReference type="SUPFAM" id="SSF46785">
    <property type="entry name" value="Winged helix' DNA-binding domain"/>
    <property type="match status" value="2"/>
</dbReference>
<accession>K0IHP3</accession>
<keyword evidence="2" id="KW-0132">Cell division</keyword>
<dbReference type="InterPro" id="IPR036390">
    <property type="entry name" value="WH_DNA-bd_sf"/>
</dbReference>
<dbReference type="InParanoid" id="K0IHP3"/>
<dbReference type="HOGENOM" id="CLU_045647_5_4_2"/>
<evidence type="ECO:0000256" key="1">
    <source>
        <dbReference type="ARBA" id="ARBA00022490"/>
    </source>
</evidence>
<dbReference type="PANTHER" id="PTHR34298">
    <property type="entry name" value="SEGREGATION AND CONDENSATION PROTEIN B"/>
    <property type="match status" value="1"/>
</dbReference>
<dbReference type="AlphaFoldDB" id="K0IHP3"/>
<keyword evidence="7" id="KW-1185">Reference proteome</keyword>
<dbReference type="GO" id="GO:0051301">
    <property type="term" value="P:cell division"/>
    <property type="evidence" value="ECO:0007669"/>
    <property type="project" value="UniProtKB-KW"/>
</dbReference>
<dbReference type="OrthoDB" id="8628at2157"/>
<dbReference type="EMBL" id="CP002408">
    <property type="protein sequence ID" value="AFU58458.1"/>
    <property type="molecule type" value="Genomic_DNA"/>
</dbReference>
<dbReference type="RefSeq" id="WP_015018995.1">
    <property type="nucleotide sequence ID" value="NC_018719.1"/>
</dbReference>
<gene>
    <name evidence="6" type="ordered locus">Ngar_c15240</name>
</gene>